<gene>
    <name evidence="2" type="ORF">O4220_03165</name>
</gene>
<name>A0ABT4MCM2_9NOCA</name>
<evidence type="ECO:0000259" key="1">
    <source>
        <dbReference type="Pfam" id="PF01370"/>
    </source>
</evidence>
<reference evidence="2" key="1">
    <citation type="submission" date="2022-12" db="EMBL/GenBank/DDBJ databases">
        <authorList>
            <person name="Krivoruchko A.V."/>
            <person name="Elkin A."/>
        </authorList>
    </citation>
    <scope>NUCLEOTIDE SEQUENCE</scope>
    <source>
        <strain evidence="2">IEGM 1391</strain>
    </source>
</reference>
<dbReference type="InterPro" id="IPR036291">
    <property type="entry name" value="NAD(P)-bd_dom_sf"/>
</dbReference>
<dbReference type="EMBL" id="JAPWIJ010000001">
    <property type="protein sequence ID" value="MCZ4517501.1"/>
    <property type="molecule type" value="Genomic_DNA"/>
</dbReference>
<evidence type="ECO:0000313" key="2">
    <source>
        <dbReference type="EMBL" id="MCZ4517501.1"/>
    </source>
</evidence>
<organism evidence="2 3">
    <name type="scientific">Rhodococcus ruber</name>
    <dbReference type="NCBI Taxonomy" id="1830"/>
    <lineage>
        <taxon>Bacteria</taxon>
        <taxon>Bacillati</taxon>
        <taxon>Actinomycetota</taxon>
        <taxon>Actinomycetes</taxon>
        <taxon>Mycobacteriales</taxon>
        <taxon>Nocardiaceae</taxon>
        <taxon>Rhodococcus</taxon>
    </lineage>
</organism>
<accession>A0ABT4MCM2</accession>
<dbReference type="RefSeq" id="WP_269602109.1">
    <property type="nucleotide sequence ID" value="NZ_JAPWIJ010000001.1"/>
</dbReference>
<evidence type="ECO:0000313" key="3">
    <source>
        <dbReference type="Proteomes" id="UP001081071"/>
    </source>
</evidence>
<dbReference type="InterPro" id="IPR050177">
    <property type="entry name" value="Lipid_A_modif_metabolic_enz"/>
</dbReference>
<protein>
    <submittedName>
        <fullName evidence="2">NAD-dependent epimerase/dehydratase family protein</fullName>
    </submittedName>
</protein>
<dbReference type="Proteomes" id="UP001081071">
    <property type="component" value="Unassembled WGS sequence"/>
</dbReference>
<proteinExistence type="predicted"/>
<keyword evidence="3" id="KW-1185">Reference proteome</keyword>
<feature type="domain" description="NAD-dependent epimerase/dehydratase" evidence="1">
    <location>
        <begin position="83"/>
        <end position="192"/>
    </location>
</feature>
<dbReference type="InterPro" id="IPR001509">
    <property type="entry name" value="Epimerase_deHydtase"/>
</dbReference>
<dbReference type="PANTHER" id="PTHR43245">
    <property type="entry name" value="BIFUNCTIONAL POLYMYXIN RESISTANCE PROTEIN ARNA"/>
    <property type="match status" value="1"/>
</dbReference>
<dbReference type="Pfam" id="PF01370">
    <property type="entry name" value="Epimerase"/>
    <property type="match status" value="1"/>
</dbReference>
<dbReference type="SUPFAM" id="SSF51735">
    <property type="entry name" value="NAD(P)-binding Rossmann-fold domains"/>
    <property type="match status" value="1"/>
</dbReference>
<dbReference type="Gene3D" id="3.40.50.720">
    <property type="entry name" value="NAD(P)-binding Rossmann-like Domain"/>
    <property type="match status" value="1"/>
</dbReference>
<sequence>MKLLVLGGSDFVGRTAVEHALALGWDVTVLNRGTTASDPRVTQLGGDRRAVDGLDSLREANWDIAFDTWSWEPGVVAQSASALADRVRSYVYVSSRSVYDAPGAGATETWPTVQGPGDDYARCKLGGEQAAVTAFGVRALLVRAGLILGPYENIGRLPWWLNRIERAGDVLAPGPADLALQYIDARDLVGWSLDAAARGLGGPYDVVSRPGHATMREVLQACVAATRSDARLRWVEPDVLGAAGVQPWTELPIWIPPGADHDSLHASDVSKAFAEGLRTRPIQETVADTWTWLKSLNGRAPVRGDRPPVGLSADREAASLANAGYANIRDSCSGTREQ</sequence>
<comment type="caution">
    <text evidence="2">The sequence shown here is derived from an EMBL/GenBank/DDBJ whole genome shotgun (WGS) entry which is preliminary data.</text>
</comment>
<dbReference type="PANTHER" id="PTHR43245:SF13">
    <property type="entry name" value="UDP-D-APIOSE_UDP-D-XYLOSE SYNTHASE 2"/>
    <property type="match status" value="1"/>
</dbReference>